<dbReference type="Proteomes" id="UP001140949">
    <property type="component" value="Unassembled WGS sequence"/>
</dbReference>
<dbReference type="AlphaFoldDB" id="A0AAX6FNW9"/>
<accession>A0AAX6FNW9</accession>
<name>A0AAX6FNW9_IRIPA</name>
<evidence type="ECO:0000313" key="1">
    <source>
        <dbReference type="EMBL" id="KAJ6818029.1"/>
    </source>
</evidence>
<keyword evidence="2" id="KW-1185">Reference proteome</keyword>
<evidence type="ECO:0000313" key="2">
    <source>
        <dbReference type="Proteomes" id="UP001140949"/>
    </source>
</evidence>
<comment type="caution">
    <text evidence="1">The sequence shown here is derived from an EMBL/GenBank/DDBJ whole genome shotgun (WGS) entry which is preliminary data.</text>
</comment>
<protein>
    <submittedName>
        <fullName evidence="1">RING finger protein 10</fullName>
    </submittedName>
</protein>
<sequence>MVKIVSFRVVGIMRMKRNHMLSTRKDKRWHQWRHCRSLLSPLYVNNNKGMFAPNRGDGFRGDGRGRGNYRGGRSYGRGDYKTWQSLKSSLVFSFLRAWWWSF</sequence>
<dbReference type="EMBL" id="JANAVB010027400">
    <property type="protein sequence ID" value="KAJ6818029.1"/>
    <property type="molecule type" value="Genomic_DNA"/>
</dbReference>
<reference evidence="1" key="2">
    <citation type="submission" date="2023-04" db="EMBL/GenBank/DDBJ databases">
        <authorList>
            <person name="Bruccoleri R.E."/>
            <person name="Oakeley E.J."/>
            <person name="Faust A.-M."/>
            <person name="Dessus-Babus S."/>
            <person name="Altorfer M."/>
            <person name="Burckhardt D."/>
            <person name="Oertli M."/>
            <person name="Naumann U."/>
            <person name="Petersen F."/>
            <person name="Wong J."/>
        </authorList>
    </citation>
    <scope>NUCLEOTIDE SEQUENCE</scope>
    <source>
        <strain evidence="1">GSM-AAB239-AS_SAM_17_03QT</strain>
        <tissue evidence="1">Leaf</tissue>
    </source>
</reference>
<proteinExistence type="predicted"/>
<reference evidence="1" key="1">
    <citation type="journal article" date="2023" name="GigaByte">
        <title>Genome assembly of the bearded iris, Iris pallida Lam.</title>
        <authorList>
            <person name="Bruccoleri R.E."/>
            <person name="Oakeley E.J."/>
            <person name="Faust A.M.E."/>
            <person name="Altorfer M."/>
            <person name="Dessus-Babus S."/>
            <person name="Burckhardt D."/>
            <person name="Oertli M."/>
            <person name="Naumann U."/>
            <person name="Petersen F."/>
            <person name="Wong J."/>
        </authorList>
    </citation>
    <scope>NUCLEOTIDE SEQUENCE</scope>
    <source>
        <strain evidence="1">GSM-AAB239-AS_SAM_17_03QT</strain>
    </source>
</reference>
<organism evidence="1 2">
    <name type="scientific">Iris pallida</name>
    <name type="common">Sweet iris</name>
    <dbReference type="NCBI Taxonomy" id="29817"/>
    <lineage>
        <taxon>Eukaryota</taxon>
        <taxon>Viridiplantae</taxon>
        <taxon>Streptophyta</taxon>
        <taxon>Embryophyta</taxon>
        <taxon>Tracheophyta</taxon>
        <taxon>Spermatophyta</taxon>
        <taxon>Magnoliopsida</taxon>
        <taxon>Liliopsida</taxon>
        <taxon>Asparagales</taxon>
        <taxon>Iridaceae</taxon>
        <taxon>Iridoideae</taxon>
        <taxon>Irideae</taxon>
        <taxon>Iris</taxon>
    </lineage>
</organism>
<gene>
    <name evidence="1" type="ORF">M6B38_408275</name>
</gene>